<comment type="subcellular location">
    <subcellularLocation>
        <location evidence="1">Cell membrane</location>
        <topology evidence="1">Multi-pass membrane protein</topology>
    </subcellularLocation>
</comment>
<accession>A0A2T0PY69</accession>
<feature type="transmembrane region" description="Helical" evidence="6">
    <location>
        <begin position="64"/>
        <end position="85"/>
    </location>
</feature>
<dbReference type="AlphaFoldDB" id="A0A2T0PY69"/>
<feature type="transmembrane region" description="Helical" evidence="6">
    <location>
        <begin position="131"/>
        <end position="149"/>
    </location>
</feature>
<dbReference type="InterPro" id="IPR050327">
    <property type="entry name" value="Proton-linked_MCT"/>
</dbReference>
<feature type="transmembrane region" description="Helical" evidence="6">
    <location>
        <begin position="220"/>
        <end position="241"/>
    </location>
</feature>
<feature type="transmembrane region" description="Helical" evidence="6">
    <location>
        <begin position="420"/>
        <end position="442"/>
    </location>
</feature>
<feature type="transmembrane region" description="Helical" evidence="6">
    <location>
        <begin position="193"/>
        <end position="214"/>
    </location>
</feature>
<keyword evidence="2 6" id="KW-0812">Transmembrane</keyword>
<feature type="compositionally biased region" description="Pro residues" evidence="5">
    <location>
        <begin position="1"/>
        <end position="10"/>
    </location>
</feature>
<dbReference type="OrthoDB" id="3283589at2"/>
<dbReference type="EMBL" id="PVZC01000007">
    <property type="protein sequence ID" value="PRX96483.1"/>
    <property type="molecule type" value="Genomic_DNA"/>
</dbReference>
<dbReference type="GO" id="GO:0022857">
    <property type="term" value="F:transmembrane transporter activity"/>
    <property type="evidence" value="ECO:0007669"/>
    <property type="project" value="InterPro"/>
</dbReference>
<protein>
    <submittedName>
        <fullName evidence="8">Sugar phosphate permease</fullName>
    </submittedName>
</protein>
<feature type="transmembrane region" description="Helical" evidence="6">
    <location>
        <begin position="378"/>
        <end position="399"/>
    </location>
</feature>
<evidence type="ECO:0000256" key="6">
    <source>
        <dbReference type="SAM" id="Phobius"/>
    </source>
</evidence>
<feature type="transmembrane region" description="Helical" evidence="6">
    <location>
        <begin position="355"/>
        <end position="372"/>
    </location>
</feature>
<dbReference type="Proteomes" id="UP000237846">
    <property type="component" value="Unassembled WGS sequence"/>
</dbReference>
<evidence type="ECO:0000313" key="9">
    <source>
        <dbReference type="Proteomes" id="UP000237846"/>
    </source>
</evidence>
<keyword evidence="3 6" id="KW-1133">Transmembrane helix</keyword>
<dbReference type="PANTHER" id="PTHR11360:SF304">
    <property type="entry name" value="MFS DOMAIN-CONTAINING PROTEIN"/>
    <property type="match status" value="1"/>
</dbReference>
<sequence>MQAQPAPPAGSAPAASRPQVPAQSGPVYPPYGAPLRGEVRDCYGRRYVVGPPPREIIGRDRVQLLRGAWLALVTIGFLQYAYGVAVPTLLSAHGWTHAQAFGVLALWAVCQGAVAYPAARLRAAGRLLPRTAMLLGAGLCAAGLLLFAWTDGLAWALIGYSVLCGVGAGLVYHTCTSTVARWYPERPATRAGLVSGAFAYGAIPVIAVFGLWATPAGLEMLLTVLALVVGAVVAACGWHFADPPRDWWPTAIDPRSWAVDKRLNRSRAANPPAVREFSPAEALRSRCWPLLFGTLALAGAVSLFNIAYLADFTLRVGGFGLGAAALAAGVLVGANGASRVVASRLSDRLGRRRTLSLVLAVGALAQFGLLYGGSTGSLGVLLAAALLAGLGGGSFYPLFSSLALEYYGARDVGSNTGAIYSAKVVGGVIGIGLTALAVTGAGPPEQGYAIAFCAAGAAGLLAAALTRLLRQPGHPRTLPAHPR</sequence>
<keyword evidence="9" id="KW-1185">Reference proteome</keyword>
<dbReference type="SUPFAM" id="SSF103473">
    <property type="entry name" value="MFS general substrate transporter"/>
    <property type="match status" value="1"/>
</dbReference>
<evidence type="ECO:0000256" key="5">
    <source>
        <dbReference type="SAM" id="MobiDB-lite"/>
    </source>
</evidence>
<dbReference type="PANTHER" id="PTHR11360">
    <property type="entry name" value="MONOCARBOXYLATE TRANSPORTER"/>
    <property type="match status" value="1"/>
</dbReference>
<feature type="region of interest" description="Disordered" evidence="5">
    <location>
        <begin position="1"/>
        <end position="22"/>
    </location>
</feature>
<evidence type="ECO:0000259" key="7">
    <source>
        <dbReference type="PROSITE" id="PS50850"/>
    </source>
</evidence>
<evidence type="ECO:0000313" key="8">
    <source>
        <dbReference type="EMBL" id="PRX96483.1"/>
    </source>
</evidence>
<evidence type="ECO:0000256" key="3">
    <source>
        <dbReference type="ARBA" id="ARBA00022989"/>
    </source>
</evidence>
<feature type="transmembrane region" description="Helical" evidence="6">
    <location>
        <begin position="316"/>
        <end position="334"/>
    </location>
</feature>
<keyword evidence="4 6" id="KW-0472">Membrane</keyword>
<organism evidence="8 9">
    <name type="scientific">Allonocardiopsis opalescens</name>
    <dbReference type="NCBI Taxonomy" id="1144618"/>
    <lineage>
        <taxon>Bacteria</taxon>
        <taxon>Bacillati</taxon>
        <taxon>Actinomycetota</taxon>
        <taxon>Actinomycetes</taxon>
        <taxon>Streptosporangiales</taxon>
        <taxon>Allonocardiopsis</taxon>
    </lineage>
</organism>
<comment type="caution">
    <text evidence="8">The sequence shown here is derived from an EMBL/GenBank/DDBJ whole genome shotgun (WGS) entry which is preliminary data.</text>
</comment>
<dbReference type="Pfam" id="PF07690">
    <property type="entry name" value="MFS_1"/>
    <property type="match status" value="1"/>
</dbReference>
<dbReference type="InterPro" id="IPR036259">
    <property type="entry name" value="MFS_trans_sf"/>
</dbReference>
<evidence type="ECO:0000256" key="1">
    <source>
        <dbReference type="ARBA" id="ARBA00004651"/>
    </source>
</evidence>
<dbReference type="Gene3D" id="1.20.1250.20">
    <property type="entry name" value="MFS general substrate transporter like domains"/>
    <property type="match status" value="2"/>
</dbReference>
<dbReference type="RefSeq" id="WP_106249699.1">
    <property type="nucleotide sequence ID" value="NZ_PVZC01000007.1"/>
</dbReference>
<feature type="transmembrane region" description="Helical" evidence="6">
    <location>
        <begin position="448"/>
        <end position="469"/>
    </location>
</feature>
<proteinExistence type="predicted"/>
<dbReference type="InterPro" id="IPR020846">
    <property type="entry name" value="MFS_dom"/>
</dbReference>
<reference evidence="8 9" key="1">
    <citation type="submission" date="2018-03" db="EMBL/GenBank/DDBJ databases">
        <title>Genomic Encyclopedia of Archaeal and Bacterial Type Strains, Phase II (KMG-II): from individual species to whole genera.</title>
        <authorList>
            <person name="Goeker M."/>
        </authorList>
    </citation>
    <scope>NUCLEOTIDE SEQUENCE [LARGE SCALE GENOMIC DNA]</scope>
    <source>
        <strain evidence="8 9">DSM 45601</strain>
    </source>
</reference>
<evidence type="ECO:0000256" key="4">
    <source>
        <dbReference type="ARBA" id="ARBA00023136"/>
    </source>
</evidence>
<dbReference type="InterPro" id="IPR011701">
    <property type="entry name" value="MFS"/>
</dbReference>
<feature type="domain" description="Major facilitator superfamily (MFS) profile" evidence="7">
    <location>
        <begin position="286"/>
        <end position="483"/>
    </location>
</feature>
<feature type="transmembrane region" description="Helical" evidence="6">
    <location>
        <begin position="97"/>
        <end position="119"/>
    </location>
</feature>
<gene>
    <name evidence="8" type="ORF">CLV72_1073</name>
</gene>
<feature type="transmembrane region" description="Helical" evidence="6">
    <location>
        <begin position="290"/>
        <end position="310"/>
    </location>
</feature>
<dbReference type="PROSITE" id="PS50850">
    <property type="entry name" value="MFS"/>
    <property type="match status" value="1"/>
</dbReference>
<evidence type="ECO:0000256" key="2">
    <source>
        <dbReference type="ARBA" id="ARBA00022692"/>
    </source>
</evidence>
<name>A0A2T0PY69_9ACTN</name>
<feature type="transmembrane region" description="Helical" evidence="6">
    <location>
        <begin position="155"/>
        <end position="172"/>
    </location>
</feature>
<dbReference type="GO" id="GO:0005886">
    <property type="term" value="C:plasma membrane"/>
    <property type="evidence" value="ECO:0007669"/>
    <property type="project" value="UniProtKB-SubCell"/>
</dbReference>